<dbReference type="AlphaFoldDB" id="A0A947D764"/>
<reference evidence="6 7" key="1">
    <citation type="submission" date="2021-06" db="EMBL/GenBank/DDBJ databases">
        <authorList>
            <person name="Grouzdev D.S."/>
            <person name="Koziaeva V."/>
        </authorList>
    </citation>
    <scope>NUCLEOTIDE SEQUENCE [LARGE SCALE GENOMIC DNA]</scope>
    <source>
        <strain evidence="6 7">22</strain>
    </source>
</reference>
<proteinExistence type="inferred from homology"/>
<dbReference type="InterPro" id="IPR036390">
    <property type="entry name" value="WH_DNA-bd_sf"/>
</dbReference>
<dbReference type="SUPFAM" id="SSF46785">
    <property type="entry name" value="Winged helix' DNA-binding domain"/>
    <property type="match status" value="1"/>
</dbReference>
<dbReference type="GO" id="GO:0000976">
    <property type="term" value="F:transcription cis-regulatory region binding"/>
    <property type="evidence" value="ECO:0007669"/>
    <property type="project" value="TreeGrafter"/>
</dbReference>
<sequence>MRIRDLEAVITVYQCGSFSKAAETIGTSQPAISMAVQRLERELGVLLFDRTGSGARATRQGAAAIKAFMKIAQIVDGLHETAETIQALKIAVTPLLSGRDVVSILQKAIPEHAGGFDVEFLESSEIHQRPDNDVRISLPSLRKKSAFCVELPTEWIGVDNGVLILCNQEMEIWQRARSVLMNSGLAVRKVITVNDCGYAYHMAVAGAGFTPCVMTRNIAFRGFVLDTLPPLAPVRLDIVAPYAIAGELRRLMAEEG</sequence>
<dbReference type="EMBL" id="JAHHZF010000003">
    <property type="protein sequence ID" value="MBT9289452.1"/>
    <property type="molecule type" value="Genomic_DNA"/>
</dbReference>
<evidence type="ECO:0000256" key="1">
    <source>
        <dbReference type="ARBA" id="ARBA00009437"/>
    </source>
</evidence>
<dbReference type="Gene3D" id="1.10.10.10">
    <property type="entry name" value="Winged helix-like DNA-binding domain superfamily/Winged helix DNA-binding domain"/>
    <property type="match status" value="1"/>
</dbReference>
<feature type="domain" description="HTH lysR-type" evidence="5">
    <location>
        <begin position="1"/>
        <end position="58"/>
    </location>
</feature>
<evidence type="ECO:0000259" key="5">
    <source>
        <dbReference type="PROSITE" id="PS50931"/>
    </source>
</evidence>
<keyword evidence="2" id="KW-0805">Transcription regulation</keyword>
<dbReference type="RefSeq" id="WP_261968073.1">
    <property type="nucleotide sequence ID" value="NZ_JAHHZF010000003.1"/>
</dbReference>
<name>A0A947D764_9HYPH</name>
<dbReference type="PRINTS" id="PR00039">
    <property type="entry name" value="HTHLYSR"/>
</dbReference>
<dbReference type="PANTHER" id="PTHR30126:SF40">
    <property type="entry name" value="HTH-TYPE TRANSCRIPTIONAL REGULATOR GLTR"/>
    <property type="match status" value="1"/>
</dbReference>
<evidence type="ECO:0000313" key="7">
    <source>
        <dbReference type="Proteomes" id="UP000766595"/>
    </source>
</evidence>
<dbReference type="InterPro" id="IPR000847">
    <property type="entry name" value="LysR_HTH_N"/>
</dbReference>
<keyword evidence="4" id="KW-0804">Transcription</keyword>
<dbReference type="PROSITE" id="PS50931">
    <property type="entry name" value="HTH_LYSR"/>
    <property type="match status" value="1"/>
</dbReference>
<evidence type="ECO:0000256" key="3">
    <source>
        <dbReference type="ARBA" id="ARBA00023125"/>
    </source>
</evidence>
<comment type="similarity">
    <text evidence="1">Belongs to the LysR transcriptional regulatory family.</text>
</comment>
<keyword evidence="7" id="KW-1185">Reference proteome</keyword>
<organism evidence="6 7">
    <name type="scientific">Prosthecodimorpha staleyi</name>
    <dbReference type="NCBI Taxonomy" id="2840188"/>
    <lineage>
        <taxon>Bacteria</taxon>
        <taxon>Pseudomonadati</taxon>
        <taxon>Pseudomonadota</taxon>
        <taxon>Alphaproteobacteria</taxon>
        <taxon>Hyphomicrobiales</taxon>
        <taxon>Ancalomicrobiaceae</taxon>
        <taxon>Prosthecodimorpha</taxon>
    </lineage>
</organism>
<dbReference type="PANTHER" id="PTHR30126">
    <property type="entry name" value="HTH-TYPE TRANSCRIPTIONAL REGULATOR"/>
    <property type="match status" value="1"/>
</dbReference>
<evidence type="ECO:0000256" key="4">
    <source>
        <dbReference type="ARBA" id="ARBA00023163"/>
    </source>
</evidence>
<accession>A0A947D764</accession>
<gene>
    <name evidence="6" type="ORF">KL771_08310</name>
</gene>
<protein>
    <submittedName>
        <fullName evidence="6">LysR family transcriptional regulator</fullName>
    </submittedName>
</protein>
<dbReference type="GO" id="GO:0003700">
    <property type="term" value="F:DNA-binding transcription factor activity"/>
    <property type="evidence" value="ECO:0007669"/>
    <property type="project" value="InterPro"/>
</dbReference>
<keyword evidence="3" id="KW-0238">DNA-binding</keyword>
<dbReference type="Pfam" id="PF00126">
    <property type="entry name" value="HTH_1"/>
    <property type="match status" value="1"/>
</dbReference>
<dbReference type="InterPro" id="IPR036388">
    <property type="entry name" value="WH-like_DNA-bd_sf"/>
</dbReference>
<dbReference type="Proteomes" id="UP000766595">
    <property type="component" value="Unassembled WGS sequence"/>
</dbReference>
<evidence type="ECO:0000256" key="2">
    <source>
        <dbReference type="ARBA" id="ARBA00023015"/>
    </source>
</evidence>
<comment type="caution">
    <text evidence="6">The sequence shown here is derived from an EMBL/GenBank/DDBJ whole genome shotgun (WGS) entry which is preliminary data.</text>
</comment>
<evidence type="ECO:0000313" key="6">
    <source>
        <dbReference type="EMBL" id="MBT9289452.1"/>
    </source>
</evidence>